<evidence type="ECO:0000259" key="2">
    <source>
        <dbReference type="Pfam" id="PF00651"/>
    </source>
</evidence>
<dbReference type="SUPFAM" id="SSF54695">
    <property type="entry name" value="POZ domain"/>
    <property type="match status" value="1"/>
</dbReference>
<evidence type="ECO:0000256" key="1">
    <source>
        <dbReference type="SAM" id="MobiDB-lite"/>
    </source>
</evidence>
<evidence type="ECO:0000313" key="4">
    <source>
        <dbReference type="Proteomes" id="UP000250043"/>
    </source>
</evidence>
<dbReference type="Pfam" id="PF00651">
    <property type="entry name" value="BTB"/>
    <property type="match status" value="1"/>
</dbReference>
<protein>
    <recommendedName>
        <fullName evidence="2">BTB domain-containing protein</fullName>
    </recommendedName>
</protein>
<dbReference type="Gene3D" id="3.30.710.10">
    <property type="entry name" value="Potassium Channel Kv1.1, Chain A"/>
    <property type="match status" value="1"/>
</dbReference>
<dbReference type="InterPro" id="IPR000210">
    <property type="entry name" value="BTB/POZ_dom"/>
</dbReference>
<feature type="region of interest" description="Disordered" evidence="1">
    <location>
        <begin position="160"/>
        <end position="180"/>
    </location>
</feature>
<evidence type="ECO:0000313" key="3">
    <source>
        <dbReference type="EMBL" id="OCH91501.1"/>
    </source>
</evidence>
<feature type="domain" description="BTB" evidence="2">
    <location>
        <begin position="12"/>
        <end position="110"/>
    </location>
</feature>
<name>A0A8E2AV26_9APHY</name>
<gene>
    <name evidence="3" type="ORF">OBBRIDRAFT_792216</name>
</gene>
<organism evidence="3 4">
    <name type="scientific">Obba rivulosa</name>
    <dbReference type="NCBI Taxonomy" id="1052685"/>
    <lineage>
        <taxon>Eukaryota</taxon>
        <taxon>Fungi</taxon>
        <taxon>Dikarya</taxon>
        <taxon>Basidiomycota</taxon>
        <taxon>Agaricomycotina</taxon>
        <taxon>Agaricomycetes</taxon>
        <taxon>Polyporales</taxon>
        <taxon>Gelatoporiaceae</taxon>
        <taxon>Obba</taxon>
    </lineage>
</organism>
<proteinExistence type="predicted"/>
<dbReference type="InterPro" id="IPR011333">
    <property type="entry name" value="SKP1/BTB/POZ_sf"/>
</dbReference>
<sequence length="180" mass="19650">MHNFLSEPDPIICSCDDTDFLVHKAILRSASHVFAAMLDPDSPVAANAADNNGKAVSLEENTCTLDALFRICYLITDPMPKDAGEILVVLEATKKYIIDLTVEFCRKLLVSPQILHRDPLSVFAITYHYGMMDGAASLRNAACMSTCPRDSRLQVLTSSTVQLSGRSSATRKPAKTRSEG</sequence>
<dbReference type="Proteomes" id="UP000250043">
    <property type="component" value="Unassembled WGS sequence"/>
</dbReference>
<dbReference type="EMBL" id="KV722384">
    <property type="protein sequence ID" value="OCH91501.1"/>
    <property type="molecule type" value="Genomic_DNA"/>
</dbReference>
<feature type="compositionally biased region" description="Polar residues" evidence="1">
    <location>
        <begin position="160"/>
        <end position="170"/>
    </location>
</feature>
<keyword evidence="4" id="KW-1185">Reference proteome</keyword>
<accession>A0A8E2AV26</accession>
<reference evidence="3 4" key="1">
    <citation type="submission" date="2016-07" db="EMBL/GenBank/DDBJ databases">
        <title>Draft genome of the white-rot fungus Obba rivulosa 3A-2.</title>
        <authorList>
            <consortium name="DOE Joint Genome Institute"/>
            <person name="Miettinen O."/>
            <person name="Riley R."/>
            <person name="Acob R."/>
            <person name="Barry K."/>
            <person name="Cullen D."/>
            <person name="De Vries R."/>
            <person name="Hainaut M."/>
            <person name="Hatakka A."/>
            <person name="Henrissat B."/>
            <person name="Hilden K."/>
            <person name="Kuo R."/>
            <person name="Labutti K."/>
            <person name="Lipzen A."/>
            <person name="Makela M.R."/>
            <person name="Sandor L."/>
            <person name="Spatafora J.W."/>
            <person name="Grigoriev I.V."/>
            <person name="Hibbett D.S."/>
        </authorList>
    </citation>
    <scope>NUCLEOTIDE SEQUENCE [LARGE SCALE GENOMIC DNA]</scope>
    <source>
        <strain evidence="3 4">3A-2</strain>
    </source>
</reference>
<dbReference type="AlphaFoldDB" id="A0A8E2AV26"/>
<dbReference type="OrthoDB" id="3357985at2759"/>